<dbReference type="PROSITE" id="PS01162">
    <property type="entry name" value="QOR_ZETA_CRYSTAL"/>
    <property type="match status" value="1"/>
</dbReference>
<comment type="caution">
    <text evidence="4">The sequence shown here is derived from an EMBL/GenBank/DDBJ whole genome shotgun (WGS) entry which is preliminary data.</text>
</comment>
<dbReference type="InterPro" id="IPR036291">
    <property type="entry name" value="NAD(P)-bd_dom_sf"/>
</dbReference>
<dbReference type="PANTHER" id="PTHR43482:SF1">
    <property type="entry name" value="PROTEIN AST1-RELATED"/>
    <property type="match status" value="1"/>
</dbReference>
<accession>A0A6N9I171</accession>
<keyword evidence="2" id="KW-0862">Zinc</keyword>
<dbReference type="Pfam" id="PF08240">
    <property type="entry name" value="ADH_N"/>
    <property type="match status" value="1"/>
</dbReference>
<evidence type="ECO:0000313" key="5">
    <source>
        <dbReference type="Proteomes" id="UP000449209"/>
    </source>
</evidence>
<organism evidence="4 5">
    <name type="scientific">Furfurilactobacillus milii</name>
    <dbReference type="NCBI Taxonomy" id="2888272"/>
    <lineage>
        <taxon>Bacteria</taxon>
        <taxon>Bacillati</taxon>
        <taxon>Bacillota</taxon>
        <taxon>Bacilli</taxon>
        <taxon>Lactobacillales</taxon>
        <taxon>Lactobacillaceae</taxon>
        <taxon>Furfurilactobacillus</taxon>
    </lineage>
</organism>
<dbReference type="InterPro" id="IPR002364">
    <property type="entry name" value="Quin_OxRdtase/zeta-crystal_CS"/>
</dbReference>
<proteinExistence type="inferred from homology"/>
<dbReference type="InterPro" id="IPR013149">
    <property type="entry name" value="ADH-like_C"/>
</dbReference>
<dbReference type="PANTHER" id="PTHR43482">
    <property type="entry name" value="PROTEIN AST1-RELATED"/>
    <property type="match status" value="1"/>
</dbReference>
<dbReference type="EMBL" id="WEZQ01000005">
    <property type="protein sequence ID" value="MYV16589.1"/>
    <property type="molecule type" value="Genomic_DNA"/>
</dbReference>
<gene>
    <name evidence="4" type="ORF">GB993_03560</name>
</gene>
<dbReference type="NCBIfam" id="TIGR02817">
    <property type="entry name" value="adh_fam_1"/>
    <property type="match status" value="1"/>
</dbReference>
<evidence type="ECO:0000256" key="1">
    <source>
        <dbReference type="ARBA" id="ARBA00010371"/>
    </source>
</evidence>
<dbReference type="OrthoDB" id="9792162at2"/>
<dbReference type="InterPro" id="IPR011032">
    <property type="entry name" value="GroES-like_sf"/>
</dbReference>
<protein>
    <recommendedName>
        <fullName evidence="2">Zinc-type alcohol dehydrogenase-like protein</fullName>
    </recommendedName>
</protein>
<reference evidence="4 5" key="1">
    <citation type="journal article" date="2019" name="Appl. Environ. Microbiol.">
        <title>Genetic determinants of hydroxycinnamic acid metabolism in heterofermentative lactobacilli.</title>
        <authorList>
            <person name="Gaur G."/>
            <person name="Oh J.H."/>
            <person name="Filannino P."/>
            <person name="Gobbetti M."/>
            <person name="van Pijkeren J.P."/>
            <person name="Ganzle M.G."/>
        </authorList>
    </citation>
    <scope>NUCLEOTIDE SEQUENCE [LARGE SCALE GENOMIC DNA]</scope>
    <source>
        <strain evidence="4 5">C5</strain>
    </source>
</reference>
<name>A0A6N9I171_9LACO</name>
<dbReference type="GO" id="GO:0016491">
    <property type="term" value="F:oxidoreductase activity"/>
    <property type="evidence" value="ECO:0007669"/>
    <property type="project" value="UniProtKB-KW"/>
</dbReference>
<dbReference type="InterPro" id="IPR014182">
    <property type="entry name" value="ADH_Zn_typ-1"/>
</dbReference>
<dbReference type="SUPFAM" id="SSF50129">
    <property type="entry name" value="GroES-like"/>
    <property type="match status" value="1"/>
</dbReference>
<dbReference type="Gene3D" id="3.90.180.10">
    <property type="entry name" value="Medium-chain alcohol dehydrogenases, catalytic domain"/>
    <property type="match status" value="1"/>
</dbReference>
<dbReference type="GO" id="GO:0008270">
    <property type="term" value="F:zinc ion binding"/>
    <property type="evidence" value="ECO:0007669"/>
    <property type="project" value="InterPro"/>
</dbReference>
<dbReference type="SMART" id="SM00829">
    <property type="entry name" value="PKS_ER"/>
    <property type="match status" value="1"/>
</dbReference>
<keyword evidence="2" id="KW-0560">Oxidoreductase</keyword>
<evidence type="ECO:0000256" key="2">
    <source>
        <dbReference type="RuleBase" id="RU364000"/>
    </source>
</evidence>
<feature type="domain" description="Enoyl reductase (ER)" evidence="3">
    <location>
        <begin position="11"/>
        <end position="334"/>
    </location>
</feature>
<dbReference type="RefSeq" id="WP_161003117.1">
    <property type="nucleotide sequence ID" value="NZ_WEZQ01000005.1"/>
</dbReference>
<evidence type="ECO:0000313" key="4">
    <source>
        <dbReference type="EMBL" id="MYV16589.1"/>
    </source>
</evidence>
<dbReference type="AlphaFoldDB" id="A0A6N9I171"/>
<dbReference type="InterPro" id="IPR020843">
    <property type="entry name" value="ER"/>
</dbReference>
<dbReference type="Pfam" id="PF00107">
    <property type="entry name" value="ADH_zinc_N"/>
    <property type="match status" value="1"/>
</dbReference>
<dbReference type="Gene3D" id="3.40.50.720">
    <property type="entry name" value="NAD(P)-binding Rossmann-like Domain"/>
    <property type="match status" value="1"/>
</dbReference>
<dbReference type="InterPro" id="IPR013154">
    <property type="entry name" value="ADH-like_N"/>
</dbReference>
<dbReference type="SUPFAM" id="SSF51735">
    <property type="entry name" value="NAD(P)-binding Rossmann-fold domains"/>
    <property type="match status" value="1"/>
</dbReference>
<comment type="similarity">
    <text evidence="1 2">Belongs to the zinc-containing alcohol dehydrogenase family. Quinone oxidoreductase subfamily.</text>
</comment>
<dbReference type="InterPro" id="IPR052585">
    <property type="entry name" value="Lipid_raft_assoc_Zn_ADH"/>
</dbReference>
<sequence>MKVIESFGTQSIDERAAMIDGTRPMPNVGEHDVRVKITAVSVNPVDTKLRQALTSQTVGTILGYDAVGQIAEIGSAVDHFKIGDRVFYAGSTARDGANAEEQVVDARLIAHAPEHLTDAEAAALPLTSLTAGEVLFTKMGFKMAADANIGQQLLIINGAGGVGSVAIQLAKWAGLTVSATASRPETREWVKKMGATHIFNHREALAPQVAEAGINFFDGILILHSTDQYFETAAKLIKPFGHVASIVENREPLPMGLLKNKAASFDWEYMFAKSDYGVDLNSQGQLLAKIAELADQRVLHTTLTTTIDSGINADNLRAAHQLVEANKMVGKVVVTGPFNGSEKA</sequence>
<dbReference type="Proteomes" id="UP000449209">
    <property type="component" value="Unassembled WGS sequence"/>
</dbReference>
<dbReference type="CDD" id="cd08252">
    <property type="entry name" value="AL_MDR"/>
    <property type="match status" value="1"/>
</dbReference>
<evidence type="ECO:0000259" key="3">
    <source>
        <dbReference type="SMART" id="SM00829"/>
    </source>
</evidence>
<keyword evidence="2" id="KW-0479">Metal-binding</keyword>